<reference evidence="2" key="1">
    <citation type="submission" date="2014-03" db="EMBL/GenBank/DDBJ databases">
        <authorList>
            <person name="Genoscope - CEA"/>
        </authorList>
    </citation>
    <scope>NUCLEOTIDE SEQUENCE [LARGE SCALE GENOMIC DNA]</scope>
    <source>
        <strain evidence="2">CF27</strain>
    </source>
</reference>
<dbReference type="InterPro" id="IPR040607">
    <property type="entry name" value="ALP_N"/>
</dbReference>
<protein>
    <submittedName>
        <fullName evidence="2">StbA family protein</fullName>
    </submittedName>
</protein>
<dbReference type="SUPFAM" id="SSF53067">
    <property type="entry name" value="Actin-like ATPase domain"/>
    <property type="match status" value="2"/>
</dbReference>
<accession>A0A060UZN2</accession>
<dbReference type="Pfam" id="PF17989">
    <property type="entry name" value="ALP_N"/>
    <property type="match status" value="1"/>
</dbReference>
<reference evidence="3 4" key="3">
    <citation type="submission" date="2017-03" db="EMBL/GenBank/DDBJ databases">
        <authorList>
            <person name="Regsiter A."/>
            <person name="William W."/>
        </authorList>
    </citation>
    <scope>NUCLEOTIDE SEQUENCE [LARGE SCALE GENOMIC DNA]</scope>
    <source>
        <strain evidence="3">PRJEB5721</strain>
    </source>
</reference>
<evidence type="ECO:0000313" key="3">
    <source>
        <dbReference type="EMBL" id="SMH64765.1"/>
    </source>
</evidence>
<feature type="domain" description="Actin-like protein N-terminal" evidence="1">
    <location>
        <begin position="5"/>
        <end position="160"/>
    </location>
</feature>
<dbReference type="InterPro" id="IPR043129">
    <property type="entry name" value="ATPase_NBD"/>
</dbReference>
<dbReference type="Gene3D" id="3.30.420.40">
    <property type="match status" value="2"/>
</dbReference>
<evidence type="ECO:0000259" key="1">
    <source>
        <dbReference type="Pfam" id="PF17989"/>
    </source>
</evidence>
<gene>
    <name evidence="3" type="ORF">AFERRI_10799</name>
    <name evidence="2" type="ORF">AFERRI_80057</name>
</gene>
<name>A0A060UZN2_9PROT</name>
<dbReference type="AlphaFoldDB" id="A0A060UZN2"/>
<dbReference type="EMBL" id="LT841305">
    <property type="protein sequence ID" value="SMH64765.1"/>
    <property type="molecule type" value="Genomic_DNA"/>
</dbReference>
<proteinExistence type="predicted"/>
<keyword evidence="4" id="KW-1185">Reference proteome</keyword>
<dbReference type="RefSeq" id="WP_035195544.1">
    <property type="nucleotide sequence ID" value="NZ_CCCS020000078.1"/>
</dbReference>
<evidence type="ECO:0000313" key="2">
    <source>
        <dbReference type="EMBL" id="CDQ12108.1"/>
    </source>
</evidence>
<sequence length="340" mass="36923">MFVLGMDIGYSNLKIAFGDTAKGAPFTVNLPAIAAPASMVASTLFGDSVSESDGSGDGVRVMVKDEPWIAGLPPSAVQRHSRELHEGYVGSSSWTALAYAGMVLAGENKIDLLVVGLPVHHFEEKAYRDRLRTLLKGTHQVSTKRKVEVLRVEVVPQPIGAFLDAIQWYPNAAMLEEETILTLDPGYFSTDWALIQPGSRYAKEASGSSLNAMSRLIETARSEMAKDFGMAPSQTQVEDAIRQQRKTLRVFSDVVDLAPYLEMAAQSVAVQSLTELRASIRHVNVPITYLLLSGGGADTYKSAAETVFPKSEVLISEDPTLANARGFWNFHMALADESAK</sequence>
<dbReference type="Proteomes" id="UP000193925">
    <property type="component" value="Chromosome AFERRI"/>
</dbReference>
<reference evidence="2" key="2">
    <citation type="submission" date="2014-07" db="EMBL/GenBank/DDBJ databases">
        <title>Initial genome analysis of the psychrotolerant acidophile Acidithiobacillus ferrivorans CF27: insights into iron and sulfur oxidation pathways and into biofilm formation.</title>
        <authorList>
            <person name="Talla E."/>
            <person name="Hedrich S."/>
            <person name="Mangenot S."/>
            <person name="Ji B."/>
            <person name="Johnson D.B."/>
            <person name="Barbe V."/>
            <person name="Bonnefoy V."/>
        </authorList>
    </citation>
    <scope>NUCLEOTIDE SEQUENCE [LARGE SCALE GENOMIC DNA]</scope>
    <source>
        <strain evidence="2">CF27</strain>
    </source>
</reference>
<evidence type="ECO:0000313" key="4">
    <source>
        <dbReference type="Proteomes" id="UP000193925"/>
    </source>
</evidence>
<organism evidence="2">
    <name type="scientific">Acidithiobacillus ferrivorans</name>
    <dbReference type="NCBI Taxonomy" id="160808"/>
    <lineage>
        <taxon>Bacteria</taxon>
        <taxon>Pseudomonadati</taxon>
        <taxon>Pseudomonadota</taxon>
        <taxon>Acidithiobacillia</taxon>
        <taxon>Acidithiobacillales</taxon>
        <taxon>Acidithiobacillaceae</taxon>
        <taxon>Acidithiobacillus</taxon>
    </lineage>
</organism>
<dbReference type="EMBL" id="CCCS020000078">
    <property type="protein sequence ID" value="CDQ12108.1"/>
    <property type="molecule type" value="Genomic_DNA"/>
</dbReference>